<proteinExistence type="predicted"/>
<reference evidence="3" key="1">
    <citation type="journal article" date="2019" name="Plant Biotechnol. J.">
        <title>Genome sequencing of the Australian wild diploid species Gossypium australe highlights disease resistance and delayed gland morphogenesis.</title>
        <authorList>
            <person name="Cai Y."/>
            <person name="Cai X."/>
            <person name="Wang Q."/>
            <person name="Wang P."/>
            <person name="Zhang Y."/>
            <person name="Cai C."/>
            <person name="Xu Y."/>
            <person name="Wang K."/>
            <person name="Zhou Z."/>
            <person name="Wang C."/>
            <person name="Geng S."/>
            <person name="Li B."/>
            <person name="Dong Q."/>
            <person name="Hou Y."/>
            <person name="Wang H."/>
            <person name="Ai P."/>
            <person name="Liu Z."/>
            <person name="Yi F."/>
            <person name="Sun M."/>
            <person name="An G."/>
            <person name="Cheng J."/>
            <person name="Zhang Y."/>
            <person name="Shi Q."/>
            <person name="Xie Y."/>
            <person name="Shi X."/>
            <person name="Chang Y."/>
            <person name="Huang F."/>
            <person name="Chen Y."/>
            <person name="Hong S."/>
            <person name="Mi L."/>
            <person name="Sun Q."/>
            <person name="Zhang L."/>
            <person name="Zhou B."/>
            <person name="Peng R."/>
            <person name="Zhang X."/>
            <person name="Liu F."/>
        </authorList>
    </citation>
    <scope>NUCLEOTIDE SEQUENCE [LARGE SCALE GENOMIC DNA]</scope>
    <source>
        <strain evidence="3">cv. PA1801</strain>
    </source>
</reference>
<keyword evidence="1" id="KW-1133">Transmembrane helix</keyword>
<dbReference type="Pfam" id="PF11255">
    <property type="entry name" value="DUF3054"/>
    <property type="match status" value="1"/>
</dbReference>
<organism evidence="2 3">
    <name type="scientific">Gossypium australe</name>
    <dbReference type="NCBI Taxonomy" id="47621"/>
    <lineage>
        <taxon>Eukaryota</taxon>
        <taxon>Viridiplantae</taxon>
        <taxon>Streptophyta</taxon>
        <taxon>Embryophyta</taxon>
        <taxon>Tracheophyta</taxon>
        <taxon>Spermatophyta</taxon>
        <taxon>Magnoliopsida</taxon>
        <taxon>eudicotyledons</taxon>
        <taxon>Gunneridae</taxon>
        <taxon>Pentapetalae</taxon>
        <taxon>rosids</taxon>
        <taxon>malvids</taxon>
        <taxon>Malvales</taxon>
        <taxon>Malvaceae</taxon>
        <taxon>Malvoideae</taxon>
        <taxon>Gossypium</taxon>
    </lineage>
</organism>
<keyword evidence="3" id="KW-1185">Reference proteome</keyword>
<dbReference type="InterPro" id="IPR021414">
    <property type="entry name" value="DUF3054"/>
</dbReference>
<keyword evidence="1 2" id="KW-0812">Transmembrane</keyword>
<dbReference type="EMBL" id="SMMG02000004">
    <property type="protein sequence ID" value="KAA3476544.1"/>
    <property type="molecule type" value="Genomic_DNA"/>
</dbReference>
<evidence type="ECO:0000256" key="1">
    <source>
        <dbReference type="SAM" id="Phobius"/>
    </source>
</evidence>
<dbReference type="OrthoDB" id="2015146at2759"/>
<dbReference type="Proteomes" id="UP000325315">
    <property type="component" value="Unassembled WGS sequence"/>
</dbReference>
<accession>A0A5B6W5N9</accession>
<keyword evidence="1" id="KW-0472">Membrane</keyword>
<feature type="transmembrane region" description="Helical" evidence="1">
    <location>
        <begin position="63"/>
        <end position="87"/>
    </location>
</feature>
<dbReference type="PANTHER" id="PTHR35283">
    <property type="entry name" value="T12C22.21 PROTEIN"/>
    <property type="match status" value="1"/>
</dbReference>
<comment type="caution">
    <text evidence="2">The sequence shown here is derived from an EMBL/GenBank/DDBJ whole genome shotgun (WGS) entry which is preliminary data.</text>
</comment>
<dbReference type="PANTHER" id="PTHR35283:SF3">
    <property type="entry name" value="T12C22.21 PROTEIN"/>
    <property type="match status" value="1"/>
</dbReference>
<gene>
    <name evidence="2" type="ORF">EPI10_010518</name>
</gene>
<evidence type="ECO:0000313" key="3">
    <source>
        <dbReference type="Proteomes" id="UP000325315"/>
    </source>
</evidence>
<name>A0A5B6W5N9_9ROSI</name>
<protein>
    <submittedName>
        <fullName evidence="2">Transmembrane protein</fullName>
    </submittedName>
</protein>
<evidence type="ECO:0000313" key="2">
    <source>
        <dbReference type="EMBL" id="KAA3476544.1"/>
    </source>
</evidence>
<sequence length="187" mass="20696">MKWNCGLIGWFLSAYFLGGYSEDGRGANGLSQALIAAAKSWGLGIPLGLIIRAATSGHVPPYAFVLVTMGSTSVLLIGWRALIVSIFPDDTKKKNDVYRRGSPFELFEGNTEPRRYIFFAHIIGTKMVIPDNHHEVDPYRNCIENLLIAPSLVPALLDTYRVGLFKLNVCGSMLIQIIETDITHKDL</sequence>
<dbReference type="AlphaFoldDB" id="A0A5B6W5N9"/>